<evidence type="ECO:0000313" key="2">
    <source>
        <dbReference type="EMBL" id="KAK8850933.1"/>
    </source>
</evidence>
<reference evidence="2 3" key="1">
    <citation type="journal article" date="2024" name="IMA Fungus">
        <title>Apiospora arundinis, a panoply of carbohydrate-active enzymes and secondary metabolites.</title>
        <authorList>
            <person name="Sorensen T."/>
            <person name="Petersen C."/>
            <person name="Muurmann A.T."/>
            <person name="Christiansen J.V."/>
            <person name="Brundto M.L."/>
            <person name="Overgaard C.K."/>
            <person name="Boysen A.T."/>
            <person name="Wollenberg R.D."/>
            <person name="Larsen T.O."/>
            <person name="Sorensen J.L."/>
            <person name="Nielsen K.L."/>
            <person name="Sondergaard T.E."/>
        </authorList>
    </citation>
    <scope>NUCLEOTIDE SEQUENCE [LARGE SCALE GENOMIC DNA]</scope>
    <source>
        <strain evidence="2 3">AAU 773</strain>
    </source>
</reference>
<comment type="caution">
    <text evidence="2">The sequence shown here is derived from an EMBL/GenBank/DDBJ whole genome shotgun (WGS) entry which is preliminary data.</text>
</comment>
<accession>A0ABR2HPM7</accession>
<proteinExistence type="predicted"/>
<feature type="compositionally biased region" description="Basic and acidic residues" evidence="1">
    <location>
        <begin position="74"/>
        <end position="86"/>
    </location>
</feature>
<dbReference type="EMBL" id="JAPCWZ010000009">
    <property type="protein sequence ID" value="KAK8850933.1"/>
    <property type="molecule type" value="Genomic_DNA"/>
</dbReference>
<sequence length="86" mass="9006">MDAPLEGSQSAEAQHVLDEAKLQIGTKRPGEGDVGVKLEDETEATKDKVDGAVPKGPKKADASTGGRVQVAETGDLKELAAEREYS</sequence>
<protein>
    <submittedName>
        <fullName evidence="2">Uncharacterized protein</fullName>
    </submittedName>
</protein>
<gene>
    <name evidence="2" type="ORF">PGQ11_013412</name>
</gene>
<name>A0ABR2HPM7_9PEZI</name>
<organism evidence="2 3">
    <name type="scientific">Apiospora arundinis</name>
    <dbReference type="NCBI Taxonomy" id="335852"/>
    <lineage>
        <taxon>Eukaryota</taxon>
        <taxon>Fungi</taxon>
        <taxon>Dikarya</taxon>
        <taxon>Ascomycota</taxon>
        <taxon>Pezizomycotina</taxon>
        <taxon>Sordariomycetes</taxon>
        <taxon>Xylariomycetidae</taxon>
        <taxon>Amphisphaeriales</taxon>
        <taxon>Apiosporaceae</taxon>
        <taxon>Apiospora</taxon>
    </lineage>
</organism>
<feature type="compositionally biased region" description="Basic and acidic residues" evidence="1">
    <location>
        <begin position="28"/>
        <end position="50"/>
    </location>
</feature>
<keyword evidence="3" id="KW-1185">Reference proteome</keyword>
<evidence type="ECO:0000256" key="1">
    <source>
        <dbReference type="SAM" id="MobiDB-lite"/>
    </source>
</evidence>
<evidence type="ECO:0000313" key="3">
    <source>
        <dbReference type="Proteomes" id="UP001390339"/>
    </source>
</evidence>
<dbReference type="Proteomes" id="UP001390339">
    <property type="component" value="Unassembled WGS sequence"/>
</dbReference>
<feature type="region of interest" description="Disordered" evidence="1">
    <location>
        <begin position="1"/>
        <end position="86"/>
    </location>
</feature>